<dbReference type="AlphaFoldDB" id="A0A653DXI6"/>
<sequence>MSARTGENVNTYLTDIIAKYFGITLSKSERERRNPVVTAEIFLHPYLGPHQRGLALNYLLMETQFVVFNS</sequence>
<dbReference type="OrthoDB" id="10254700at2759"/>
<name>A0A653DXI6_CALMS</name>
<protein>
    <submittedName>
        <fullName evidence="1">Uncharacterized protein</fullName>
    </submittedName>
</protein>
<dbReference type="Proteomes" id="UP000410492">
    <property type="component" value="Unassembled WGS sequence"/>
</dbReference>
<accession>A0A653DXI6</accession>
<reference evidence="1 2" key="1">
    <citation type="submission" date="2019-01" db="EMBL/GenBank/DDBJ databases">
        <authorList>
            <person name="Sayadi A."/>
        </authorList>
    </citation>
    <scope>NUCLEOTIDE SEQUENCE [LARGE SCALE GENOMIC DNA]</scope>
</reference>
<dbReference type="EMBL" id="CAACVG010015073">
    <property type="protein sequence ID" value="VEN64051.1"/>
    <property type="molecule type" value="Genomic_DNA"/>
</dbReference>
<gene>
    <name evidence="1" type="ORF">CALMAC_LOCUS20696</name>
</gene>
<evidence type="ECO:0000313" key="2">
    <source>
        <dbReference type="Proteomes" id="UP000410492"/>
    </source>
</evidence>
<keyword evidence="2" id="KW-1185">Reference proteome</keyword>
<organism evidence="1 2">
    <name type="scientific">Callosobruchus maculatus</name>
    <name type="common">Southern cowpea weevil</name>
    <name type="synonym">Pulse bruchid</name>
    <dbReference type="NCBI Taxonomy" id="64391"/>
    <lineage>
        <taxon>Eukaryota</taxon>
        <taxon>Metazoa</taxon>
        <taxon>Ecdysozoa</taxon>
        <taxon>Arthropoda</taxon>
        <taxon>Hexapoda</taxon>
        <taxon>Insecta</taxon>
        <taxon>Pterygota</taxon>
        <taxon>Neoptera</taxon>
        <taxon>Endopterygota</taxon>
        <taxon>Coleoptera</taxon>
        <taxon>Polyphaga</taxon>
        <taxon>Cucujiformia</taxon>
        <taxon>Chrysomeloidea</taxon>
        <taxon>Chrysomelidae</taxon>
        <taxon>Bruchinae</taxon>
        <taxon>Bruchini</taxon>
        <taxon>Callosobruchus</taxon>
    </lineage>
</organism>
<proteinExistence type="predicted"/>
<evidence type="ECO:0000313" key="1">
    <source>
        <dbReference type="EMBL" id="VEN64051.1"/>
    </source>
</evidence>